<feature type="transmembrane region" description="Helical" evidence="1">
    <location>
        <begin position="20"/>
        <end position="41"/>
    </location>
</feature>
<gene>
    <name evidence="2" type="ORF">MSSIT_1860</name>
</gene>
<sequence>MTLNFLQTPYPGEIPGLGLTILLLLLLIFFGICMAFAGFLLHSITGFIRYKKSNA</sequence>
<accession>A0A0E3P4S5</accession>
<dbReference type="HOGENOM" id="CLU_3021033_0_0_2"/>
<proteinExistence type="predicted"/>
<keyword evidence="1" id="KW-0472">Membrane</keyword>
<organism evidence="2 3">
    <name type="scientific">Methanosarcina siciliae T4/M</name>
    <dbReference type="NCBI Taxonomy" id="1434120"/>
    <lineage>
        <taxon>Archaea</taxon>
        <taxon>Methanobacteriati</taxon>
        <taxon>Methanobacteriota</taxon>
        <taxon>Stenosarchaea group</taxon>
        <taxon>Methanomicrobia</taxon>
        <taxon>Methanosarcinales</taxon>
        <taxon>Methanosarcinaceae</taxon>
        <taxon>Methanosarcina</taxon>
    </lineage>
</organism>
<evidence type="ECO:0000256" key="1">
    <source>
        <dbReference type="SAM" id="Phobius"/>
    </source>
</evidence>
<evidence type="ECO:0000313" key="3">
    <source>
        <dbReference type="Proteomes" id="UP000033111"/>
    </source>
</evidence>
<evidence type="ECO:0000313" key="2">
    <source>
        <dbReference type="EMBL" id="AKB28579.1"/>
    </source>
</evidence>
<dbReference type="PATRIC" id="fig|1434120.4.peg.2379"/>
<keyword evidence="1" id="KW-0812">Transmembrane</keyword>
<protein>
    <submittedName>
        <fullName evidence="2">Uncharacterized protein</fullName>
    </submittedName>
</protein>
<dbReference type="EMBL" id="CP009506">
    <property type="protein sequence ID" value="AKB28579.1"/>
    <property type="molecule type" value="Genomic_DNA"/>
</dbReference>
<keyword evidence="3" id="KW-1185">Reference proteome</keyword>
<dbReference type="Proteomes" id="UP000033111">
    <property type="component" value="Chromosome"/>
</dbReference>
<dbReference type="AlphaFoldDB" id="A0A0E3P4S5"/>
<name>A0A0E3P4S5_9EURY</name>
<dbReference type="KEGG" id="msw:MSSIT_1860"/>
<reference evidence="2 3" key="1">
    <citation type="submission" date="2014-07" db="EMBL/GenBank/DDBJ databases">
        <title>Methanogenic archaea and the global carbon cycle.</title>
        <authorList>
            <person name="Henriksen J.R."/>
            <person name="Luke J."/>
            <person name="Reinhart S."/>
            <person name="Benedict M.N."/>
            <person name="Youngblut N.D."/>
            <person name="Metcalf M.E."/>
            <person name="Whitaker R.J."/>
            <person name="Metcalf W.W."/>
        </authorList>
    </citation>
    <scope>NUCLEOTIDE SEQUENCE [LARGE SCALE GENOMIC DNA]</scope>
    <source>
        <strain evidence="2 3">T4/M</strain>
    </source>
</reference>
<keyword evidence="1" id="KW-1133">Transmembrane helix</keyword>